<dbReference type="GO" id="GO:0016020">
    <property type="term" value="C:membrane"/>
    <property type="evidence" value="ECO:0007669"/>
    <property type="project" value="UniProtKB-SubCell"/>
</dbReference>
<dbReference type="EMBL" id="LN887719">
    <property type="protein sequence ID" value="CUR42740.1"/>
    <property type="molecule type" value="Genomic_DNA"/>
</dbReference>
<sequence length="131" mass="14113">MITSDILFSGEFRIVPFTHEAFNHSITFLLVVALVKAVMSNLGFVMGWRGGTIFPAIFSSVAVGTACAMMLPGDVRVNAIVVIAASLTFILEKPLLTIVLLILLVPIELAPVIILVCFLVGRIIKLFPASE</sequence>
<evidence type="ECO:0000256" key="4">
    <source>
        <dbReference type="ARBA" id="ARBA00023136"/>
    </source>
</evidence>
<dbReference type="GO" id="GO:0015108">
    <property type="term" value="F:chloride transmembrane transporter activity"/>
    <property type="evidence" value="ECO:0007669"/>
    <property type="project" value="InterPro"/>
</dbReference>
<protein>
    <recommendedName>
        <fullName evidence="7">Chloride channel protein</fullName>
    </recommendedName>
</protein>
<evidence type="ECO:0000256" key="5">
    <source>
        <dbReference type="SAM" id="Phobius"/>
    </source>
</evidence>
<dbReference type="InterPro" id="IPR014743">
    <property type="entry name" value="Cl-channel_core"/>
</dbReference>
<keyword evidence="2 5" id="KW-0812">Transmembrane</keyword>
<keyword evidence="3 5" id="KW-1133">Transmembrane helix</keyword>
<organism evidence="6">
    <name type="scientific">Limosilactobacillus reuteri</name>
    <name type="common">Lactobacillus reuteri</name>
    <dbReference type="NCBI Taxonomy" id="1598"/>
    <lineage>
        <taxon>Bacteria</taxon>
        <taxon>Bacillati</taxon>
        <taxon>Bacillota</taxon>
        <taxon>Bacilli</taxon>
        <taxon>Lactobacillales</taxon>
        <taxon>Lactobacillaceae</taxon>
        <taxon>Limosilactobacillus</taxon>
    </lineage>
</organism>
<feature type="transmembrane region" description="Helical" evidence="5">
    <location>
        <begin position="97"/>
        <end position="121"/>
    </location>
</feature>
<feature type="transmembrane region" description="Helical" evidence="5">
    <location>
        <begin position="51"/>
        <end position="68"/>
    </location>
</feature>
<reference evidence="6" key="1">
    <citation type="submission" date="2015-10" db="EMBL/GenBank/DDBJ databases">
        <authorList>
            <person name="Gilbert D.G."/>
        </authorList>
    </citation>
    <scope>NUCLEOTIDE SEQUENCE</scope>
    <source>
        <strain evidence="6">Lp167-67</strain>
    </source>
</reference>
<evidence type="ECO:0008006" key="7">
    <source>
        <dbReference type="Google" id="ProtNLM"/>
    </source>
</evidence>
<keyword evidence="4 5" id="KW-0472">Membrane</keyword>
<proteinExistence type="predicted"/>
<dbReference type="Gene3D" id="1.10.3080.10">
    <property type="entry name" value="Clc chloride channel"/>
    <property type="match status" value="1"/>
</dbReference>
<evidence type="ECO:0000256" key="2">
    <source>
        <dbReference type="ARBA" id="ARBA00022692"/>
    </source>
</evidence>
<dbReference type="SUPFAM" id="SSF81340">
    <property type="entry name" value="Clc chloride channel"/>
    <property type="match status" value="1"/>
</dbReference>
<comment type="subcellular location">
    <subcellularLocation>
        <location evidence="1">Membrane</location>
        <topology evidence="1">Multi-pass membrane protein</topology>
    </subcellularLocation>
</comment>
<name>A0A0U5K0V5_LIMRT</name>
<accession>A0A0U5K0V5</accession>
<feature type="transmembrane region" description="Helical" evidence="5">
    <location>
        <begin position="21"/>
        <end position="39"/>
    </location>
</feature>
<dbReference type="Pfam" id="PF00654">
    <property type="entry name" value="Voltage_CLC"/>
    <property type="match status" value="1"/>
</dbReference>
<gene>
    <name evidence="6" type="ORF">LRLP16767_LRLP167_00531</name>
</gene>
<dbReference type="AlphaFoldDB" id="A0A0U5K0V5"/>
<dbReference type="InterPro" id="IPR001807">
    <property type="entry name" value="ClC"/>
</dbReference>
<evidence type="ECO:0000313" key="6">
    <source>
        <dbReference type="EMBL" id="CUR42740.1"/>
    </source>
</evidence>
<evidence type="ECO:0000256" key="1">
    <source>
        <dbReference type="ARBA" id="ARBA00004141"/>
    </source>
</evidence>
<evidence type="ECO:0000256" key="3">
    <source>
        <dbReference type="ARBA" id="ARBA00022989"/>
    </source>
</evidence>